<dbReference type="GO" id="GO:0005634">
    <property type="term" value="C:nucleus"/>
    <property type="evidence" value="ECO:0007669"/>
    <property type="project" value="InterPro"/>
</dbReference>
<dbReference type="EMBL" id="QGNW01000257">
    <property type="protein sequence ID" value="RVW81057.1"/>
    <property type="molecule type" value="Genomic_DNA"/>
</dbReference>
<feature type="compositionally biased region" description="Basic and acidic residues" evidence="1">
    <location>
        <begin position="802"/>
        <end position="813"/>
    </location>
</feature>
<dbReference type="GO" id="GO:0004197">
    <property type="term" value="F:cysteine-type endopeptidase activity"/>
    <property type="evidence" value="ECO:0007669"/>
    <property type="project" value="InterPro"/>
</dbReference>
<evidence type="ECO:0000313" key="4">
    <source>
        <dbReference type="Proteomes" id="UP000288805"/>
    </source>
</evidence>
<feature type="region of interest" description="Disordered" evidence="1">
    <location>
        <begin position="793"/>
        <end position="857"/>
    </location>
</feature>
<feature type="region of interest" description="Disordered" evidence="1">
    <location>
        <begin position="970"/>
        <end position="1004"/>
    </location>
</feature>
<comment type="caution">
    <text evidence="3">The sequence shown here is derived from an EMBL/GenBank/DDBJ whole genome shotgun (WGS) entry which is preliminary data.</text>
</comment>
<proteinExistence type="predicted"/>
<dbReference type="AlphaFoldDB" id="A0A438H9R1"/>
<dbReference type="Proteomes" id="UP000288805">
    <property type="component" value="Unassembled WGS sequence"/>
</dbReference>
<dbReference type="PANTHER" id="PTHR12792">
    <property type="entry name" value="EXTRA SPINDLE POLES 1-RELATED"/>
    <property type="match status" value="1"/>
</dbReference>
<sequence>MFLEKSKGLHDDLSEDAITDFVMEACKESSFLLDIVHQFDSGKVKSIVMSSLEDWSAAANLFNMLPCPTALVKQWVKIECKLSKDDIEDEFSTFHCLLSSSANVSKRTLGIILEQELLAYEEMKALSPELCQKMQMKIFNILLQDVFITKDSCLQKSRILIRKGKALRACGTEGLKDCIHCFSEAISTINDMYGETCSRDIPVCHQLAVSYCLRALCIQEAEPTSKRVLQDIRAALNLWLSIHIPECSSTADQHDLLSKNTMLLLYNIVDLLSLKGYTKFHLDIYKLIIRLFKWKNVPLEKCLAILWEYRRINHALCTSPINEAFIMTFTEHCGENSKVIDFWISCIKGSQPLLVGFLQIFSFLFANLPQGSCHYKSSFRVDITVDEVKDTAEKLISRVPVSSHSVFLAGYLYYDLCERLTSNGRLIESKEKVISYQNHGHSLMKNVKAWPIFLYMYGYGATHEREHQFDDGVNHEAWRFGGKSLSLLLEGVESCCELQERTPFKKFWSEGDRDYSLELRSNKAGKFLFCVVRDVENKRFSLAFPEGGGLVGGWNLLVSKLKSLGVSPFQWKGALPQALPNRGVDRASIPLRVCPAPRDAVWLEVDKESLVRNEEMLGRCLIGLWKGDSERLPDLVTFGTWAKNTWLLEGNLWLSNMRENLLFLEFEFADEAERVFNLGEKSFRGRSFHLEKWRPSVGCLEEDNGDTRLVWVKILGLPLHLWGRSLFKRFGDSCGRFVAVDENTAERRNLKWARILIETRDWHHPSSLQVVAGSSCFALQLWWEEEPRISTVLPSHGPGAWKRKDDEVSHSRAEGSVGFPPSSSTPSQPEKLPPQPEKLPSPVLGRDDASDKSQSTAHQALACDLDLGLGLDASAHPDLARPFGPGLGKAHSSASLGNTYIPLAQLSPSDLGLGTPTCSPRRRRGSPVESPQLEAPSNLEVTLANDLPPTVEGRNPQGMLLPPPPPLSGMLSSPSSTSFLVTGSERERGCSGQTDPTSGETEETPIPLSLMLRDGSTVVLRPDPPNFAAKQKDHTAISPREEVWSEEEISNLFHFSKVLGMPVEGHEVEILNLLEKLKLRTGNSTLCKRRKKKKSCTTRFERELKRLECSVSYGETSGIAKKSGHNSWDLVPVD</sequence>
<evidence type="ECO:0000259" key="2">
    <source>
        <dbReference type="Pfam" id="PF14111"/>
    </source>
</evidence>
<feature type="region of interest" description="Disordered" evidence="1">
    <location>
        <begin position="904"/>
        <end position="937"/>
    </location>
</feature>
<protein>
    <submittedName>
        <fullName evidence="3">Separase</fullName>
    </submittedName>
</protein>
<feature type="domain" description="DUF4283" evidence="2">
    <location>
        <begin position="614"/>
        <end position="700"/>
    </location>
</feature>
<accession>A0A438H9R1</accession>
<dbReference type="GO" id="GO:0006508">
    <property type="term" value="P:proteolysis"/>
    <property type="evidence" value="ECO:0007669"/>
    <property type="project" value="InterPro"/>
</dbReference>
<evidence type="ECO:0000256" key="1">
    <source>
        <dbReference type="SAM" id="MobiDB-lite"/>
    </source>
</evidence>
<reference evidence="3 4" key="1">
    <citation type="journal article" date="2018" name="PLoS Genet.">
        <title>Population sequencing reveals clonal diversity and ancestral inbreeding in the grapevine cultivar Chardonnay.</title>
        <authorList>
            <person name="Roach M.J."/>
            <person name="Johnson D.L."/>
            <person name="Bohlmann J."/>
            <person name="van Vuuren H.J."/>
            <person name="Jones S.J."/>
            <person name="Pretorius I.S."/>
            <person name="Schmidt S.A."/>
            <person name="Borneman A.R."/>
        </authorList>
    </citation>
    <scope>NUCLEOTIDE SEQUENCE [LARGE SCALE GENOMIC DNA]</scope>
    <source>
        <strain evidence="4">cv. Chardonnay</strain>
        <tissue evidence="3">Leaf</tissue>
    </source>
</reference>
<dbReference type="InterPro" id="IPR005314">
    <property type="entry name" value="Peptidase_C50"/>
</dbReference>
<dbReference type="PANTHER" id="PTHR12792:SF0">
    <property type="entry name" value="SEPARIN"/>
    <property type="match status" value="1"/>
</dbReference>
<organism evidence="3 4">
    <name type="scientific">Vitis vinifera</name>
    <name type="common">Grape</name>
    <dbReference type="NCBI Taxonomy" id="29760"/>
    <lineage>
        <taxon>Eukaryota</taxon>
        <taxon>Viridiplantae</taxon>
        <taxon>Streptophyta</taxon>
        <taxon>Embryophyta</taxon>
        <taxon>Tracheophyta</taxon>
        <taxon>Spermatophyta</taxon>
        <taxon>Magnoliopsida</taxon>
        <taxon>eudicotyledons</taxon>
        <taxon>Gunneridae</taxon>
        <taxon>Pentapetalae</taxon>
        <taxon>rosids</taxon>
        <taxon>Vitales</taxon>
        <taxon>Vitaceae</taxon>
        <taxon>Viteae</taxon>
        <taxon>Vitis</taxon>
    </lineage>
</organism>
<gene>
    <name evidence="3" type="primary">ESP1_17</name>
    <name evidence="3" type="ORF">CK203_045382</name>
</gene>
<dbReference type="InterPro" id="IPR025558">
    <property type="entry name" value="DUF4283"/>
</dbReference>
<evidence type="ECO:0000313" key="3">
    <source>
        <dbReference type="EMBL" id="RVW81057.1"/>
    </source>
</evidence>
<dbReference type="Pfam" id="PF14111">
    <property type="entry name" value="DUF4283"/>
    <property type="match status" value="1"/>
</dbReference>
<name>A0A438H9R1_VITVI</name>